<dbReference type="AlphaFoldDB" id="A0AAV9ZEL3"/>
<feature type="region of interest" description="Disordered" evidence="1">
    <location>
        <begin position="1"/>
        <end position="27"/>
    </location>
</feature>
<protein>
    <submittedName>
        <fullName evidence="2">Uncharacterized protein</fullName>
    </submittedName>
</protein>
<evidence type="ECO:0000256" key="1">
    <source>
        <dbReference type="SAM" id="MobiDB-lite"/>
    </source>
</evidence>
<comment type="caution">
    <text evidence="2">The sequence shown here is derived from an EMBL/GenBank/DDBJ whole genome shotgun (WGS) entry which is preliminary data.</text>
</comment>
<feature type="compositionally biased region" description="Pro residues" evidence="1">
    <location>
        <begin position="11"/>
        <end position="23"/>
    </location>
</feature>
<feature type="region of interest" description="Disordered" evidence="1">
    <location>
        <begin position="113"/>
        <end position="149"/>
    </location>
</feature>
<organism evidence="2 3">
    <name type="scientific">Favolaschia claudopus</name>
    <dbReference type="NCBI Taxonomy" id="2862362"/>
    <lineage>
        <taxon>Eukaryota</taxon>
        <taxon>Fungi</taxon>
        <taxon>Dikarya</taxon>
        <taxon>Basidiomycota</taxon>
        <taxon>Agaricomycotina</taxon>
        <taxon>Agaricomycetes</taxon>
        <taxon>Agaricomycetidae</taxon>
        <taxon>Agaricales</taxon>
        <taxon>Marasmiineae</taxon>
        <taxon>Mycenaceae</taxon>
        <taxon>Favolaschia</taxon>
    </lineage>
</organism>
<feature type="compositionally biased region" description="Gly residues" evidence="1">
    <location>
        <begin position="131"/>
        <end position="144"/>
    </location>
</feature>
<sequence>MSRVSADPARSSPPPTSPSPPSTPGIITEMAHGLFLAALPFTAYEELTRVQATAPGASATPGCPTSHIFEFALRDDLEDAVLERGSRRALVGCSGRRGARRCFLPRDNDRRARAVGEEEGGGVEEAEGEMEGGGGEGGRGGRGIWGQRRRGSVRTPAFDLLTIHRGSR</sequence>
<dbReference type="Proteomes" id="UP001362999">
    <property type="component" value="Unassembled WGS sequence"/>
</dbReference>
<evidence type="ECO:0000313" key="3">
    <source>
        <dbReference type="Proteomes" id="UP001362999"/>
    </source>
</evidence>
<name>A0AAV9ZEL3_9AGAR</name>
<gene>
    <name evidence="2" type="ORF">R3P38DRAFT_3294384</name>
</gene>
<evidence type="ECO:0000313" key="2">
    <source>
        <dbReference type="EMBL" id="KAK6980531.1"/>
    </source>
</evidence>
<reference evidence="2 3" key="1">
    <citation type="journal article" date="2024" name="J Genomics">
        <title>Draft genome sequencing and assembly of Favolaschia claudopus CIRM-BRFM 2984 isolated from oak limbs.</title>
        <authorList>
            <person name="Navarro D."/>
            <person name="Drula E."/>
            <person name="Chaduli D."/>
            <person name="Cazenave R."/>
            <person name="Ahrendt S."/>
            <person name="Wang J."/>
            <person name="Lipzen A."/>
            <person name="Daum C."/>
            <person name="Barry K."/>
            <person name="Grigoriev I.V."/>
            <person name="Favel A."/>
            <person name="Rosso M.N."/>
            <person name="Martin F."/>
        </authorList>
    </citation>
    <scope>NUCLEOTIDE SEQUENCE [LARGE SCALE GENOMIC DNA]</scope>
    <source>
        <strain evidence="2 3">CIRM-BRFM 2984</strain>
    </source>
</reference>
<proteinExistence type="predicted"/>
<keyword evidence="3" id="KW-1185">Reference proteome</keyword>
<accession>A0AAV9ZEL3</accession>
<feature type="compositionally biased region" description="Acidic residues" evidence="1">
    <location>
        <begin position="117"/>
        <end position="130"/>
    </location>
</feature>
<dbReference type="EMBL" id="JAWWNJ010000159">
    <property type="protein sequence ID" value="KAK6980531.1"/>
    <property type="molecule type" value="Genomic_DNA"/>
</dbReference>